<dbReference type="Gene3D" id="3.10.180.10">
    <property type="entry name" value="2,3-Dihydroxybiphenyl 1,2-Dioxygenase, domain 1"/>
    <property type="match status" value="1"/>
</dbReference>
<dbReference type="Pfam" id="PF00903">
    <property type="entry name" value="Glyoxalase"/>
    <property type="match status" value="1"/>
</dbReference>
<dbReference type="AlphaFoldDB" id="A0A1L3ZXJ4"/>
<dbReference type="OrthoDB" id="4725692at2"/>
<name>A0A1L3ZXJ4_9SPHN</name>
<dbReference type="EMBL" id="CP018221">
    <property type="protein sequence ID" value="API60330.1"/>
    <property type="molecule type" value="Genomic_DNA"/>
</dbReference>
<dbReference type="STRING" id="1921510.BSL82_14385"/>
<dbReference type="InterPro" id="IPR051332">
    <property type="entry name" value="Fosfomycin_Res_Enzymes"/>
</dbReference>
<evidence type="ECO:0000259" key="1">
    <source>
        <dbReference type="PROSITE" id="PS51819"/>
    </source>
</evidence>
<reference evidence="3" key="1">
    <citation type="submission" date="2016-11" db="EMBL/GenBank/DDBJ databases">
        <title>Complete Genome Sequence of alachlor-degrading Sphingomonas sp. strain JJ-A5.</title>
        <authorList>
            <person name="Lee H."/>
            <person name="Ka J.-O."/>
        </authorList>
    </citation>
    <scope>NUCLEOTIDE SEQUENCE [LARGE SCALE GENOMIC DNA]</scope>
    <source>
        <strain evidence="3">JJ-A5</strain>
    </source>
</reference>
<keyword evidence="3" id="KW-1185">Reference proteome</keyword>
<dbReference type="PANTHER" id="PTHR36113">
    <property type="entry name" value="LYASE, PUTATIVE-RELATED-RELATED"/>
    <property type="match status" value="1"/>
</dbReference>
<dbReference type="SUPFAM" id="SSF54593">
    <property type="entry name" value="Glyoxalase/Bleomycin resistance protein/Dihydroxybiphenyl dioxygenase"/>
    <property type="match status" value="1"/>
</dbReference>
<dbReference type="CDD" id="cd06587">
    <property type="entry name" value="VOC"/>
    <property type="match status" value="1"/>
</dbReference>
<proteinExistence type="predicted"/>
<accession>A0A1L3ZXJ4</accession>
<dbReference type="KEGG" id="sphj:BSL82_14385"/>
<dbReference type="Proteomes" id="UP000182063">
    <property type="component" value="Chromosome"/>
</dbReference>
<evidence type="ECO:0000313" key="2">
    <source>
        <dbReference type="EMBL" id="API60330.1"/>
    </source>
</evidence>
<dbReference type="PROSITE" id="PS51819">
    <property type="entry name" value="VOC"/>
    <property type="match status" value="1"/>
</dbReference>
<sequence length="141" mass="15165">MPADLGFTHIALVVADMEASLAFYADYANMHVVHRRNGQGRGDVVAWISDGTRPFVIVLIQQPGLKDRPLGPIGHLGVACASREDIDRLAARAAEAGILLKGPEDWGAPVGYWAYIADPDGNVLEISHGQQVELTVENRPG</sequence>
<organism evidence="2 3">
    <name type="scientific">Tardibacter chloracetimidivorans</name>
    <dbReference type="NCBI Taxonomy" id="1921510"/>
    <lineage>
        <taxon>Bacteria</taxon>
        <taxon>Pseudomonadati</taxon>
        <taxon>Pseudomonadota</taxon>
        <taxon>Alphaproteobacteria</taxon>
        <taxon>Sphingomonadales</taxon>
        <taxon>Sphingomonadaceae</taxon>
        <taxon>Tardibacter</taxon>
    </lineage>
</organism>
<dbReference type="RefSeq" id="WP_072598025.1">
    <property type="nucleotide sequence ID" value="NZ_CP018221.1"/>
</dbReference>
<dbReference type="InterPro" id="IPR029068">
    <property type="entry name" value="Glyas_Bleomycin-R_OHBP_Dase"/>
</dbReference>
<dbReference type="InterPro" id="IPR004360">
    <property type="entry name" value="Glyas_Fos-R_dOase_dom"/>
</dbReference>
<evidence type="ECO:0000313" key="3">
    <source>
        <dbReference type="Proteomes" id="UP000182063"/>
    </source>
</evidence>
<gene>
    <name evidence="2" type="ORF">BSL82_14385</name>
</gene>
<dbReference type="PANTHER" id="PTHR36113:SF3">
    <property type="entry name" value="SLL5075 PROTEIN"/>
    <property type="match status" value="1"/>
</dbReference>
<dbReference type="InterPro" id="IPR037523">
    <property type="entry name" value="VOC_core"/>
</dbReference>
<feature type="domain" description="VOC" evidence="1">
    <location>
        <begin position="6"/>
        <end position="129"/>
    </location>
</feature>
<protein>
    <submittedName>
        <fullName evidence="2">Bleomycin resistance protein</fullName>
    </submittedName>
</protein>